<accession>A0AAE0MX23</accession>
<gene>
    <name evidence="2" type="ORF">B0H65DRAFT_544769</name>
</gene>
<comment type="caution">
    <text evidence="2">The sequence shown here is derived from an EMBL/GenBank/DDBJ whole genome shotgun (WGS) entry which is preliminary data.</text>
</comment>
<proteinExistence type="predicted"/>
<evidence type="ECO:0000313" key="2">
    <source>
        <dbReference type="EMBL" id="KAK3355523.1"/>
    </source>
</evidence>
<sequence length="100" mass="11148">MESGPLLSYSPRDSTSEDQERIRRIFWSCYILESDYLAELSNLPLSGIARIESSVPLPGAGYSTHSTAQEEEQSSLETGASLDDKRFPGIVKELDHQLDE</sequence>
<dbReference type="RefSeq" id="XP_062686901.1">
    <property type="nucleotide sequence ID" value="XM_062829324.1"/>
</dbReference>
<evidence type="ECO:0000256" key="1">
    <source>
        <dbReference type="SAM" id="MobiDB-lite"/>
    </source>
</evidence>
<dbReference type="EMBL" id="JAUEPP010000001">
    <property type="protein sequence ID" value="KAK3355523.1"/>
    <property type="molecule type" value="Genomic_DNA"/>
</dbReference>
<feature type="region of interest" description="Disordered" evidence="1">
    <location>
        <begin position="59"/>
        <end position="87"/>
    </location>
</feature>
<dbReference type="GeneID" id="87866478"/>
<dbReference type="PANTHER" id="PTHR47785">
    <property type="entry name" value="ZN(II)2CYS6 TRANSCRIPTION FACTOR (EUROFUNG)-RELATED-RELATED"/>
    <property type="match status" value="1"/>
</dbReference>
<dbReference type="InterPro" id="IPR053181">
    <property type="entry name" value="EcdB-like_regulator"/>
</dbReference>
<dbReference type="PANTHER" id="PTHR47785:SF1">
    <property type="entry name" value="TRANSCRIPTION FACTOR, PUTATIVE (AFU_ORTHOLOGUE AFUA_5G14530)-RELATED"/>
    <property type="match status" value="1"/>
</dbReference>
<reference evidence="2" key="2">
    <citation type="submission" date="2023-06" db="EMBL/GenBank/DDBJ databases">
        <authorList>
            <consortium name="Lawrence Berkeley National Laboratory"/>
            <person name="Haridas S."/>
            <person name="Hensen N."/>
            <person name="Bonometti L."/>
            <person name="Westerberg I."/>
            <person name="Brannstrom I.O."/>
            <person name="Guillou S."/>
            <person name="Cros-Aarteil S."/>
            <person name="Calhoun S."/>
            <person name="Kuo A."/>
            <person name="Mondo S."/>
            <person name="Pangilinan J."/>
            <person name="Riley R."/>
            <person name="Labutti K."/>
            <person name="Andreopoulos B."/>
            <person name="Lipzen A."/>
            <person name="Chen C."/>
            <person name="Yanf M."/>
            <person name="Daum C."/>
            <person name="Ng V."/>
            <person name="Clum A."/>
            <person name="Steindorff A."/>
            <person name="Ohm R."/>
            <person name="Martin F."/>
            <person name="Silar P."/>
            <person name="Natvig D."/>
            <person name="Lalanne C."/>
            <person name="Gautier V."/>
            <person name="Ament-Velasquez S.L."/>
            <person name="Kruys A."/>
            <person name="Hutchinson M.I."/>
            <person name="Powell A.J."/>
            <person name="Barry K."/>
            <person name="Miller A.N."/>
            <person name="Grigoriev I.V."/>
            <person name="Debuchy R."/>
            <person name="Gladieux P."/>
            <person name="Thoren M.H."/>
            <person name="Johannesson H."/>
        </authorList>
    </citation>
    <scope>NUCLEOTIDE SEQUENCE</scope>
    <source>
        <strain evidence="2">CBS 560.94</strain>
    </source>
</reference>
<organism evidence="2 3">
    <name type="scientific">Neurospora tetraspora</name>
    <dbReference type="NCBI Taxonomy" id="94610"/>
    <lineage>
        <taxon>Eukaryota</taxon>
        <taxon>Fungi</taxon>
        <taxon>Dikarya</taxon>
        <taxon>Ascomycota</taxon>
        <taxon>Pezizomycotina</taxon>
        <taxon>Sordariomycetes</taxon>
        <taxon>Sordariomycetidae</taxon>
        <taxon>Sordariales</taxon>
        <taxon>Sordariaceae</taxon>
        <taxon>Neurospora</taxon>
    </lineage>
</organism>
<name>A0AAE0MX23_9PEZI</name>
<dbReference type="Proteomes" id="UP001278500">
    <property type="component" value="Unassembled WGS sequence"/>
</dbReference>
<reference evidence="2" key="1">
    <citation type="journal article" date="2023" name="Mol. Phylogenet. Evol.">
        <title>Genome-scale phylogeny and comparative genomics of the fungal order Sordariales.</title>
        <authorList>
            <person name="Hensen N."/>
            <person name="Bonometti L."/>
            <person name="Westerberg I."/>
            <person name="Brannstrom I.O."/>
            <person name="Guillou S."/>
            <person name="Cros-Aarteil S."/>
            <person name="Calhoun S."/>
            <person name="Haridas S."/>
            <person name="Kuo A."/>
            <person name="Mondo S."/>
            <person name="Pangilinan J."/>
            <person name="Riley R."/>
            <person name="LaButti K."/>
            <person name="Andreopoulos B."/>
            <person name="Lipzen A."/>
            <person name="Chen C."/>
            <person name="Yan M."/>
            <person name="Daum C."/>
            <person name="Ng V."/>
            <person name="Clum A."/>
            <person name="Steindorff A."/>
            <person name="Ohm R.A."/>
            <person name="Martin F."/>
            <person name="Silar P."/>
            <person name="Natvig D.O."/>
            <person name="Lalanne C."/>
            <person name="Gautier V."/>
            <person name="Ament-Velasquez S.L."/>
            <person name="Kruys A."/>
            <person name="Hutchinson M.I."/>
            <person name="Powell A.J."/>
            <person name="Barry K."/>
            <person name="Miller A.N."/>
            <person name="Grigoriev I.V."/>
            <person name="Debuchy R."/>
            <person name="Gladieux P."/>
            <person name="Hiltunen Thoren M."/>
            <person name="Johannesson H."/>
        </authorList>
    </citation>
    <scope>NUCLEOTIDE SEQUENCE</scope>
    <source>
        <strain evidence="2">CBS 560.94</strain>
    </source>
</reference>
<evidence type="ECO:0008006" key="4">
    <source>
        <dbReference type="Google" id="ProtNLM"/>
    </source>
</evidence>
<evidence type="ECO:0000313" key="3">
    <source>
        <dbReference type="Proteomes" id="UP001278500"/>
    </source>
</evidence>
<dbReference type="AlphaFoldDB" id="A0AAE0MX23"/>
<keyword evidence="3" id="KW-1185">Reference proteome</keyword>
<protein>
    <recommendedName>
        <fullName evidence="4">Transcription factor domain-containing protein</fullName>
    </recommendedName>
</protein>